<protein>
    <submittedName>
        <fullName evidence="7">RDD family protein</fullName>
    </submittedName>
</protein>
<reference evidence="7 8" key="1">
    <citation type="submission" date="2016-10" db="EMBL/GenBank/DDBJ databases">
        <authorList>
            <person name="de Groot N.N."/>
        </authorList>
    </citation>
    <scope>NUCLEOTIDE SEQUENCE [LARGE SCALE GENOMIC DNA]</scope>
    <source>
        <strain evidence="7 8">DSM 29619</strain>
    </source>
</reference>
<keyword evidence="4 5" id="KW-0472">Membrane</keyword>
<evidence type="ECO:0000256" key="4">
    <source>
        <dbReference type="ARBA" id="ARBA00023136"/>
    </source>
</evidence>
<dbReference type="EMBL" id="FOLX01000001">
    <property type="protein sequence ID" value="SFC77732.1"/>
    <property type="molecule type" value="Genomic_DNA"/>
</dbReference>
<evidence type="ECO:0000259" key="6">
    <source>
        <dbReference type="Pfam" id="PF06271"/>
    </source>
</evidence>
<dbReference type="AlphaFoldDB" id="A0A1I1LZ09"/>
<evidence type="ECO:0000256" key="1">
    <source>
        <dbReference type="ARBA" id="ARBA00004141"/>
    </source>
</evidence>
<accession>A0A1I1LZ09</accession>
<feature type="transmembrane region" description="Helical" evidence="5">
    <location>
        <begin position="26"/>
        <end position="46"/>
    </location>
</feature>
<dbReference type="Proteomes" id="UP000231644">
    <property type="component" value="Unassembled WGS sequence"/>
</dbReference>
<evidence type="ECO:0000313" key="7">
    <source>
        <dbReference type="EMBL" id="SFC77732.1"/>
    </source>
</evidence>
<evidence type="ECO:0000256" key="2">
    <source>
        <dbReference type="ARBA" id="ARBA00022692"/>
    </source>
</evidence>
<keyword evidence="2 5" id="KW-0812">Transmembrane</keyword>
<evidence type="ECO:0000256" key="3">
    <source>
        <dbReference type="ARBA" id="ARBA00022989"/>
    </source>
</evidence>
<evidence type="ECO:0000256" key="5">
    <source>
        <dbReference type="SAM" id="Phobius"/>
    </source>
</evidence>
<keyword evidence="3 5" id="KW-1133">Transmembrane helix</keyword>
<comment type="subcellular location">
    <subcellularLocation>
        <location evidence="1">Membrane</location>
        <topology evidence="1">Multi-pass membrane protein</topology>
    </subcellularLocation>
</comment>
<sequence length="149" mass="16708">MTAETWTIPDPYHQPEFYADIPVKRLLAWVVDCIVILGVVLLALPFTAFTGIFFFPFLFLVLGFLYRWMTLASGSATWGMRLMAVEMRDGYGRKFDGATAFLHTLGYTVSLAFPFLQFVSIVMMLMGAKSQGLTDNVLGTVAINRRAAY</sequence>
<feature type="transmembrane region" description="Helical" evidence="5">
    <location>
        <begin position="52"/>
        <end position="79"/>
    </location>
</feature>
<dbReference type="Pfam" id="PF06271">
    <property type="entry name" value="RDD"/>
    <property type="match status" value="1"/>
</dbReference>
<dbReference type="OrthoDB" id="7270324at2"/>
<dbReference type="GO" id="GO:0016020">
    <property type="term" value="C:membrane"/>
    <property type="evidence" value="ECO:0007669"/>
    <property type="project" value="UniProtKB-SubCell"/>
</dbReference>
<feature type="transmembrane region" description="Helical" evidence="5">
    <location>
        <begin position="100"/>
        <end position="126"/>
    </location>
</feature>
<organism evidence="7 8">
    <name type="scientific">Pseudooceanicola nitratireducens</name>
    <dbReference type="NCBI Taxonomy" id="517719"/>
    <lineage>
        <taxon>Bacteria</taxon>
        <taxon>Pseudomonadati</taxon>
        <taxon>Pseudomonadota</taxon>
        <taxon>Alphaproteobacteria</taxon>
        <taxon>Rhodobacterales</taxon>
        <taxon>Paracoccaceae</taxon>
        <taxon>Pseudooceanicola</taxon>
    </lineage>
</organism>
<feature type="domain" description="RDD" evidence="6">
    <location>
        <begin position="23"/>
        <end position="137"/>
    </location>
</feature>
<gene>
    <name evidence="7" type="ORF">SAMN05421762_2167</name>
</gene>
<evidence type="ECO:0000313" key="8">
    <source>
        <dbReference type="Proteomes" id="UP000231644"/>
    </source>
</evidence>
<dbReference type="InterPro" id="IPR010432">
    <property type="entry name" value="RDD"/>
</dbReference>
<dbReference type="STRING" id="517719.SAMN05421762_2167"/>
<dbReference type="RefSeq" id="WP_093448327.1">
    <property type="nucleotide sequence ID" value="NZ_FNZG01000001.1"/>
</dbReference>
<name>A0A1I1LZ09_9RHOB</name>
<proteinExistence type="predicted"/>
<keyword evidence="8" id="KW-1185">Reference proteome</keyword>